<evidence type="ECO:0000256" key="1">
    <source>
        <dbReference type="SAM" id="Phobius"/>
    </source>
</evidence>
<keyword evidence="3" id="KW-1185">Reference proteome</keyword>
<feature type="transmembrane region" description="Helical" evidence="1">
    <location>
        <begin position="80"/>
        <end position="100"/>
    </location>
</feature>
<proteinExistence type="predicted"/>
<organism evidence="2 3">
    <name type="scientific">Skermanella cutis</name>
    <dbReference type="NCBI Taxonomy" id="2775420"/>
    <lineage>
        <taxon>Bacteria</taxon>
        <taxon>Pseudomonadati</taxon>
        <taxon>Pseudomonadota</taxon>
        <taxon>Alphaproteobacteria</taxon>
        <taxon>Rhodospirillales</taxon>
        <taxon>Azospirillaceae</taxon>
        <taxon>Skermanella</taxon>
    </lineage>
</organism>
<sequence>MLAGASLCFSAIQLSVMSFMVVLLVEEVGVGLLAAGSILAASQVADRTGDASPVLILLAAIMAGACAMVVTVGPAWPLPVVAVIFTCLGVVVGHPTLSFAHDAFGGYAAGFIALAVAALLGGALAFKARRCP</sequence>
<evidence type="ECO:0000313" key="2">
    <source>
        <dbReference type="EMBL" id="QQP93013.1"/>
    </source>
</evidence>
<dbReference type="Proteomes" id="UP000595197">
    <property type="component" value="Plasmid pTT6-1"/>
</dbReference>
<feature type="transmembrane region" description="Helical" evidence="1">
    <location>
        <begin position="21"/>
        <end position="42"/>
    </location>
</feature>
<gene>
    <name evidence="2" type="ORF">IGS68_27965</name>
</gene>
<name>A0ABX7BF42_9PROT</name>
<dbReference type="EMBL" id="CP067421">
    <property type="protein sequence ID" value="QQP93013.1"/>
    <property type="molecule type" value="Genomic_DNA"/>
</dbReference>
<keyword evidence="2" id="KW-0614">Plasmid</keyword>
<reference evidence="2" key="1">
    <citation type="submission" date="2021-02" db="EMBL/GenBank/DDBJ databases">
        <title>Skermanella TT6 skin isolate.</title>
        <authorList>
            <person name="Lee K."/>
            <person name="Ganzorig M."/>
        </authorList>
    </citation>
    <scope>NUCLEOTIDE SEQUENCE</scope>
    <source>
        <strain evidence="2">TT6</strain>
    </source>
</reference>
<keyword evidence="1" id="KW-1133">Transmembrane helix</keyword>
<feature type="transmembrane region" description="Helical" evidence="1">
    <location>
        <begin position="54"/>
        <end position="73"/>
    </location>
</feature>
<feature type="transmembrane region" description="Helical" evidence="1">
    <location>
        <begin position="106"/>
        <end position="126"/>
    </location>
</feature>
<keyword evidence="1" id="KW-0812">Transmembrane</keyword>
<accession>A0ABX7BF42</accession>
<dbReference type="InterPro" id="IPR036259">
    <property type="entry name" value="MFS_trans_sf"/>
</dbReference>
<keyword evidence="1" id="KW-0472">Membrane</keyword>
<evidence type="ECO:0000313" key="3">
    <source>
        <dbReference type="Proteomes" id="UP000595197"/>
    </source>
</evidence>
<protein>
    <recommendedName>
        <fullName evidence="4">Integral membrane protein</fullName>
    </recommendedName>
</protein>
<dbReference type="SUPFAM" id="SSF103473">
    <property type="entry name" value="MFS general substrate transporter"/>
    <property type="match status" value="1"/>
</dbReference>
<evidence type="ECO:0008006" key="4">
    <source>
        <dbReference type="Google" id="ProtNLM"/>
    </source>
</evidence>
<geneLocation type="plasmid" evidence="2 3">
    <name>pTT6-1</name>
</geneLocation>
<dbReference type="RefSeq" id="WP_201082355.1">
    <property type="nucleotide sequence ID" value="NZ_CP067421.1"/>
</dbReference>